<evidence type="ECO:0000256" key="3">
    <source>
        <dbReference type="ARBA" id="ARBA00022553"/>
    </source>
</evidence>
<dbReference type="SMART" id="SM00862">
    <property type="entry name" value="Trans_reg_C"/>
    <property type="match status" value="1"/>
</dbReference>
<evidence type="ECO:0000256" key="12">
    <source>
        <dbReference type="PROSITE-ProRule" id="PRU00169"/>
    </source>
</evidence>
<dbReference type="PANTHER" id="PTHR48111:SF49">
    <property type="entry name" value="HEME RESPONSE REGULATOR HSSR"/>
    <property type="match status" value="1"/>
</dbReference>
<feature type="modified residue" description="4-aspartylphosphate" evidence="12">
    <location>
        <position position="65"/>
    </location>
</feature>
<keyword evidence="5" id="KW-0805">Transcription regulation</keyword>
<evidence type="ECO:0000259" key="15">
    <source>
        <dbReference type="PROSITE" id="PS51755"/>
    </source>
</evidence>
<evidence type="ECO:0000256" key="4">
    <source>
        <dbReference type="ARBA" id="ARBA00023012"/>
    </source>
</evidence>
<organism evidence="16 17">
    <name type="scientific">Paenibacillus rhizoplanae</name>
    <dbReference type="NCBI Taxonomy" id="1917181"/>
    <lineage>
        <taxon>Bacteria</taxon>
        <taxon>Bacillati</taxon>
        <taxon>Bacillota</taxon>
        <taxon>Bacilli</taxon>
        <taxon>Bacillales</taxon>
        <taxon>Paenibacillaceae</taxon>
        <taxon>Paenibacillus</taxon>
    </lineage>
</organism>
<proteinExistence type="predicted"/>
<dbReference type="PROSITE" id="PS50110">
    <property type="entry name" value="RESPONSE_REGULATORY"/>
    <property type="match status" value="1"/>
</dbReference>
<dbReference type="Gene3D" id="3.40.50.2300">
    <property type="match status" value="1"/>
</dbReference>
<dbReference type="InterPro" id="IPR039420">
    <property type="entry name" value="WalR-like"/>
</dbReference>
<dbReference type="InterPro" id="IPR011006">
    <property type="entry name" value="CheY-like_superfamily"/>
</dbReference>
<dbReference type="CDD" id="cd17574">
    <property type="entry name" value="REC_OmpR"/>
    <property type="match status" value="1"/>
</dbReference>
<dbReference type="CDD" id="cd00383">
    <property type="entry name" value="trans_reg_C"/>
    <property type="match status" value="1"/>
</dbReference>
<evidence type="ECO:0000256" key="7">
    <source>
        <dbReference type="ARBA" id="ARBA00023125"/>
    </source>
</evidence>
<name>A0ABW5F6V9_9BACL</name>
<comment type="caution">
    <text evidence="16">The sequence shown here is derived from an EMBL/GenBank/DDBJ whole genome shotgun (WGS) entry which is preliminary data.</text>
</comment>
<dbReference type="SUPFAM" id="SSF52172">
    <property type="entry name" value="CheY-like"/>
    <property type="match status" value="1"/>
</dbReference>
<evidence type="ECO:0000256" key="11">
    <source>
        <dbReference type="ARBA" id="ARBA00039976"/>
    </source>
</evidence>
<feature type="domain" description="Response regulatory" evidence="14">
    <location>
        <begin position="16"/>
        <end position="129"/>
    </location>
</feature>
<dbReference type="InterPro" id="IPR001789">
    <property type="entry name" value="Sig_transdc_resp-reg_receiver"/>
</dbReference>
<keyword evidence="4" id="KW-0902">Two-component regulatory system</keyword>
<evidence type="ECO:0000256" key="13">
    <source>
        <dbReference type="PROSITE-ProRule" id="PRU01091"/>
    </source>
</evidence>
<comment type="function">
    <text evidence="10">Member of the two-component regulatory system HssS/HssR involved in intracellular heme homeostasis and tempering of staphylococcal virulence. Phosphorylated HssR binds to a direct repeat sequence within hrtAB promoter and activates the expression of hrtAB, an efflux pump, in response to extracellular heme, hemin, hemoglobin or blood.</text>
</comment>
<sequence>MTLIRQAGGSVCKLKKILVADDDVHIRTLLRHVLTREGYQAIEAGDGLEAAARMKEQTVDLAVVDVMMPHMDGLELCAYIRENYDIPVILLTARQQLSDKEQGYLHGTDDYVTKPFEPEELLFRIKALFRRYSIASDDRIRLNSLVIDRKNYEISDGTEVLLLPVKEFELLAQLAQYPGRLFTRGELIELVWGADYEGDERTVDVHIKRLRQRFSEYQNDFIIRTVRGIGYKVDMVNS</sequence>
<dbReference type="Proteomes" id="UP001597448">
    <property type="component" value="Unassembled WGS sequence"/>
</dbReference>
<dbReference type="InterPro" id="IPR036388">
    <property type="entry name" value="WH-like_DNA-bd_sf"/>
</dbReference>
<keyword evidence="3 12" id="KW-0597">Phosphoprotein</keyword>
<accession>A0ABW5F6V9</accession>
<dbReference type="Gene3D" id="1.10.10.10">
    <property type="entry name" value="Winged helix-like DNA-binding domain superfamily/Winged helix DNA-binding domain"/>
    <property type="match status" value="1"/>
</dbReference>
<feature type="DNA-binding region" description="OmpR/PhoB-type" evidence="13">
    <location>
        <begin position="137"/>
        <end position="235"/>
    </location>
</feature>
<keyword evidence="8" id="KW-0010">Activator</keyword>
<dbReference type="Pfam" id="PF00072">
    <property type="entry name" value="Response_reg"/>
    <property type="match status" value="1"/>
</dbReference>
<dbReference type="Pfam" id="PF00486">
    <property type="entry name" value="Trans_reg_C"/>
    <property type="match status" value="1"/>
</dbReference>
<evidence type="ECO:0000259" key="14">
    <source>
        <dbReference type="PROSITE" id="PS50110"/>
    </source>
</evidence>
<dbReference type="PROSITE" id="PS51755">
    <property type="entry name" value="OMPR_PHOB"/>
    <property type="match status" value="1"/>
</dbReference>
<dbReference type="Gene3D" id="6.10.250.690">
    <property type="match status" value="1"/>
</dbReference>
<protein>
    <recommendedName>
        <fullName evidence="11">Heme response regulator HssR</fullName>
    </recommendedName>
</protein>
<dbReference type="SMART" id="SM00448">
    <property type="entry name" value="REC"/>
    <property type="match status" value="1"/>
</dbReference>
<dbReference type="RefSeq" id="WP_209986427.1">
    <property type="nucleotide sequence ID" value="NZ_JBHUKY010000021.1"/>
</dbReference>
<evidence type="ECO:0000256" key="8">
    <source>
        <dbReference type="ARBA" id="ARBA00023159"/>
    </source>
</evidence>
<evidence type="ECO:0000256" key="6">
    <source>
        <dbReference type="ARBA" id="ARBA00023026"/>
    </source>
</evidence>
<evidence type="ECO:0000256" key="5">
    <source>
        <dbReference type="ARBA" id="ARBA00023015"/>
    </source>
</evidence>
<keyword evidence="17" id="KW-1185">Reference proteome</keyword>
<keyword evidence="7 13" id="KW-0238">DNA-binding</keyword>
<evidence type="ECO:0000256" key="1">
    <source>
        <dbReference type="ARBA" id="ARBA00004496"/>
    </source>
</evidence>
<dbReference type="EMBL" id="JBHUKY010000021">
    <property type="protein sequence ID" value="MFD2410641.1"/>
    <property type="molecule type" value="Genomic_DNA"/>
</dbReference>
<evidence type="ECO:0000256" key="9">
    <source>
        <dbReference type="ARBA" id="ARBA00023163"/>
    </source>
</evidence>
<comment type="subcellular location">
    <subcellularLocation>
        <location evidence="1">Cytoplasm</location>
    </subcellularLocation>
</comment>
<keyword evidence="2" id="KW-0963">Cytoplasm</keyword>
<evidence type="ECO:0000313" key="16">
    <source>
        <dbReference type="EMBL" id="MFD2410641.1"/>
    </source>
</evidence>
<dbReference type="InterPro" id="IPR001867">
    <property type="entry name" value="OmpR/PhoB-type_DNA-bd"/>
</dbReference>
<gene>
    <name evidence="16" type="ORF">ACFSX3_12210</name>
</gene>
<evidence type="ECO:0000313" key="17">
    <source>
        <dbReference type="Proteomes" id="UP001597448"/>
    </source>
</evidence>
<feature type="domain" description="OmpR/PhoB-type" evidence="15">
    <location>
        <begin position="137"/>
        <end position="235"/>
    </location>
</feature>
<dbReference type="PANTHER" id="PTHR48111">
    <property type="entry name" value="REGULATOR OF RPOS"/>
    <property type="match status" value="1"/>
</dbReference>
<evidence type="ECO:0000256" key="10">
    <source>
        <dbReference type="ARBA" id="ARBA00037471"/>
    </source>
</evidence>
<keyword evidence="6" id="KW-0843">Virulence</keyword>
<keyword evidence="9" id="KW-0804">Transcription</keyword>
<reference evidence="17" key="1">
    <citation type="journal article" date="2019" name="Int. J. Syst. Evol. Microbiol.">
        <title>The Global Catalogue of Microorganisms (GCM) 10K type strain sequencing project: providing services to taxonomists for standard genome sequencing and annotation.</title>
        <authorList>
            <consortium name="The Broad Institute Genomics Platform"/>
            <consortium name="The Broad Institute Genome Sequencing Center for Infectious Disease"/>
            <person name="Wu L."/>
            <person name="Ma J."/>
        </authorList>
    </citation>
    <scope>NUCLEOTIDE SEQUENCE [LARGE SCALE GENOMIC DNA]</scope>
    <source>
        <strain evidence="17">CCM 8725</strain>
    </source>
</reference>
<evidence type="ECO:0000256" key="2">
    <source>
        <dbReference type="ARBA" id="ARBA00022490"/>
    </source>
</evidence>